<evidence type="ECO:0000313" key="3">
    <source>
        <dbReference type="Proteomes" id="UP000664521"/>
    </source>
</evidence>
<accession>A0A8H3F0N6</accession>
<name>A0A8H3F0N6_9LECA</name>
<dbReference type="EMBL" id="CAJPDS010000011">
    <property type="protein sequence ID" value="CAF9912246.1"/>
    <property type="molecule type" value="Genomic_DNA"/>
</dbReference>
<feature type="compositionally biased region" description="Polar residues" evidence="1">
    <location>
        <begin position="290"/>
        <end position="306"/>
    </location>
</feature>
<feature type="compositionally biased region" description="Basic and acidic residues" evidence="1">
    <location>
        <begin position="81"/>
        <end position="90"/>
    </location>
</feature>
<feature type="region of interest" description="Disordered" evidence="1">
    <location>
        <begin position="290"/>
        <end position="328"/>
    </location>
</feature>
<comment type="caution">
    <text evidence="2">The sequence shown here is derived from an EMBL/GenBank/DDBJ whole genome shotgun (WGS) entry which is preliminary data.</text>
</comment>
<sequence length="441" mass="48770">MSTNYEYNSAAAMGQPMQVHAVPLEDRAFDSQGRRLPYAKEWPEGHPLARGQKRHVEEKGPFGRSSRRKGSSRATRTATPAKKENPAIDGFREAWEFDQKRTVDVQQHENASGAQTDGSTAAISLPSLSKEPTQLFLYGFSPDKQYAAIDFYETASGGIICEDYERKAPNPRFPDTYSAPAPGRTLTKAERTLAAQYRGGECWIKVTFDSAEAAERALHSSPHRIDGHWVYAQEFRGVGPEFDEPILVRKDDTLQMSAPTHRPSQTLGPSFGQGSAIQGRTINTLPRSFAMNSSAPYTNDQRGNENASLSSSTASSATATATDVSYPNIRDRHQAATEDNLTSSTSQLNESIISGRQSLRHFPDIPRTNIRPATEAFMPQPSWSEKGLNRLVSTGLIPGDFIGSGPPRFPSGEFNYSLASYYWRFFHWLDITFGTDLCGLQ</sequence>
<feature type="region of interest" description="Disordered" evidence="1">
    <location>
        <begin position="35"/>
        <end position="90"/>
    </location>
</feature>
<gene>
    <name evidence="2" type="ORF">HETSPECPRED_000887</name>
</gene>
<feature type="compositionally biased region" description="Low complexity" evidence="1">
    <location>
        <begin position="307"/>
        <end position="322"/>
    </location>
</feature>
<protein>
    <submittedName>
        <fullName evidence="2">Uncharacterized protein</fullName>
    </submittedName>
</protein>
<keyword evidence="3" id="KW-1185">Reference proteome</keyword>
<organism evidence="2 3">
    <name type="scientific">Heterodermia speciosa</name>
    <dbReference type="NCBI Taxonomy" id="116794"/>
    <lineage>
        <taxon>Eukaryota</taxon>
        <taxon>Fungi</taxon>
        <taxon>Dikarya</taxon>
        <taxon>Ascomycota</taxon>
        <taxon>Pezizomycotina</taxon>
        <taxon>Lecanoromycetes</taxon>
        <taxon>OSLEUM clade</taxon>
        <taxon>Lecanoromycetidae</taxon>
        <taxon>Caliciales</taxon>
        <taxon>Physciaceae</taxon>
        <taxon>Heterodermia</taxon>
    </lineage>
</organism>
<proteinExistence type="predicted"/>
<dbReference type="Proteomes" id="UP000664521">
    <property type="component" value="Unassembled WGS sequence"/>
</dbReference>
<dbReference type="InterPro" id="IPR012677">
    <property type="entry name" value="Nucleotide-bd_a/b_plait_sf"/>
</dbReference>
<dbReference type="OrthoDB" id="8033832at2759"/>
<evidence type="ECO:0000256" key="1">
    <source>
        <dbReference type="SAM" id="MobiDB-lite"/>
    </source>
</evidence>
<reference evidence="2" key="1">
    <citation type="submission" date="2021-03" db="EMBL/GenBank/DDBJ databases">
        <authorList>
            <person name="Tagirdzhanova G."/>
        </authorList>
    </citation>
    <scope>NUCLEOTIDE SEQUENCE</scope>
</reference>
<dbReference type="AlphaFoldDB" id="A0A8H3F0N6"/>
<evidence type="ECO:0000313" key="2">
    <source>
        <dbReference type="EMBL" id="CAF9912246.1"/>
    </source>
</evidence>
<dbReference type="Gene3D" id="3.30.70.330">
    <property type="match status" value="1"/>
</dbReference>
<feature type="region of interest" description="Disordered" evidence="1">
    <location>
        <begin position="257"/>
        <end position="277"/>
    </location>
</feature>